<protein>
    <submittedName>
        <fullName evidence="2">Uncharacterized protein</fullName>
    </submittedName>
</protein>
<keyword evidence="1" id="KW-0812">Transmembrane</keyword>
<gene>
    <name evidence="2" type="ORF">A6769_15600</name>
</gene>
<evidence type="ECO:0000313" key="3">
    <source>
        <dbReference type="Proteomes" id="UP000252085"/>
    </source>
</evidence>
<keyword evidence="1" id="KW-1133">Transmembrane helix</keyword>
<feature type="transmembrane region" description="Helical" evidence="1">
    <location>
        <begin position="376"/>
        <end position="399"/>
    </location>
</feature>
<evidence type="ECO:0000313" key="2">
    <source>
        <dbReference type="EMBL" id="RCJ36554.1"/>
    </source>
</evidence>
<dbReference type="Proteomes" id="UP000252085">
    <property type="component" value="Unassembled WGS sequence"/>
</dbReference>
<feature type="transmembrane region" description="Helical" evidence="1">
    <location>
        <begin position="123"/>
        <end position="145"/>
    </location>
</feature>
<reference evidence="2 3" key="1">
    <citation type="submission" date="2016-04" db="EMBL/GenBank/DDBJ databases">
        <authorList>
            <person name="Evans L.H."/>
            <person name="Alamgir A."/>
            <person name="Owens N."/>
            <person name="Weber N.D."/>
            <person name="Virtaneva K."/>
            <person name="Barbian K."/>
            <person name="Babar A."/>
            <person name="Rosenke K."/>
        </authorList>
    </citation>
    <scope>NUCLEOTIDE SEQUENCE [LARGE SCALE GENOMIC DNA]</scope>
    <source>
        <strain evidence="2">NIES-2108</strain>
    </source>
</reference>
<organism evidence="2 3">
    <name type="scientific">Nostoc punctiforme NIES-2108</name>
    <dbReference type="NCBI Taxonomy" id="1356359"/>
    <lineage>
        <taxon>Bacteria</taxon>
        <taxon>Bacillati</taxon>
        <taxon>Cyanobacteriota</taxon>
        <taxon>Cyanophyceae</taxon>
        <taxon>Nostocales</taxon>
        <taxon>Nostocaceae</taxon>
        <taxon>Nostoc</taxon>
    </lineage>
</organism>
<accession>A0A367RLM3</accession>
<keyword evidence="1" id="KW-0472">Membrane</keyword>
<name>A0A367RLM3_NOSPU</name>
<sequence>MTRYPADALVSIYPFTRQPEGDEFIIGRVDTNIFLALPSDAIELLDYLAAGKTIGQAQWLYEQKYNEVPDIEGLLEVLEENDFVNILCAKQTTFTTHTKQPKQINHFTWISQSFAKLLFSNKVLICCGLIVFLALVAVYLKPIILPSYQAFVFSKNVTMMALVLTGINVIAVFMHEMAHLLAAKAVGVSCQLRLSNRLWILVAETDMTGIWGVPRNQRYLPFIAGPLLDIVSASILLLVLFAEQQKWLAIAPIILQLMQAIALSYLLAILWQCYFFVRTDFYYVIANFFRCRSLMKDTKVFVQNQILRLFRFSHTTDQSSIPKGEMRVIRCYALIYVLGHIAAFWSLFFIGIPTMWNYASLLLGTLSAGYESNPYAFTDALIMGLLVFGIQGIGIFLWINSLRHTKRR</sequence>
<comment type="caution">
    <text evidence="2">The sequence shown here is derived from an EMBL/GenBank/DDBJ whole genome shotgun (WGS) entry which is preliminary data.</text>
</comment>
<feature type="transmembrane region" description="Helical" evidence="1">
    <location>
        <begin position="157"/>
        <end position="174"/>
    </location>
</feature>
<feature type="transmembrane region" description="Helical" evidence="1">
    <location>
        <begin position="247"/>
        <end position="271"/>
    </location>
</feature>
<feature type="transmembrane region" description="Helical" evidence="1">
    <location>
        <begin position="219"/>
        <end position="241"/>
    </location>
</feature>
<dbReference type="AlphaFoldDB" id="A0A367RLM3"/>
<evidence type="ECO:0000256" key="1">
    <source>
        <dbReference type="SAM" id="Phobius"/>
    </source>
</evidence>
<proteinExistence type="predicted"/>
<feature type="transmembrane region" description="Helical" evidence="1">
    <location>
        <begin position="333"/>
        <end position="356"/>
    </location>
</feature>
<dbReference type="EMBL" id="LXQE01000148">
    <property type="protein sequence ID" value="RCJ36554.1"/>
    <property type="molecule type" value="Genomic_DNA"/>
</dbReference>